<protein>
    <submittedName>
        <fullName evidence="2">Uncharacterized protein</fullName>
    </submittedName>
</protein>
<organism evidence="2 3">
    <name type="scientific">Polypedilum vanderplanki</name>
    <name type="common">Sleeping chironomid midge</name>
    <dbReference type="NCBI Taxonomy" id="319348"/>
    <lineage>
        <taxon>Eukaryota</taxon>
        <taxon>Metazoa</taxon>
        <taxon>Ecdysozoa</taxon>
        <taxon>Arthropoda</taxon>
        <taxon>Hexapoda</taxon>
        <taxon>Insecta</taxon>
        <taxon>Pterygota</taxon>
        <taxon>Neoptera</taxon>
        <taxon>Endopterygota</taxon>
        <taxon>Diptera</taxon>
        <taxon>Nematocera</taxon>
        <taxon>Chironomoidea</taxon>
        <taxon>Chironomidae</taxon>
        <taxon>Chironominae</taxon>
        <taxon>Polypedilum</taxon>
        <taxon>Polypedilum</taxon>
    </lineage>
</organism>
<dbReference type="AlphaFoldDB" id="A0A9J6CPC7"/>
<reference evidence="2" key="1">
    <citation type="submission" date="2021-03" db="EMBL/GenBank/DDBJ databases">
        <title>Chromosome level genome of the anhydrobiotic midge Polypedilum vanderplanki.</title>
        <authorList>
            <person name="Yoshida Y."/>
            <person name="Kikawada T."/>
            <person name="Gusev O."/>
        </authorList>
    </citation>
    <scope>NUCLEOTIDE SEQUENCE</scope>
    <source>
        <strain evidence="2">NIAS01</strain>
        <tissue evidence="2">Whole body or cell culture</tissue>
    </source>
</reference>
<sequence length="261" mass="31560">MVWSFSETIERLLTGLPQFLIYLYPLALLRMIFSSKIRNIFGLYLISIVLLQNLVYFPLPLFRIHNFGIFYISYGFIQIPMSTFLFASIMFYAEIRRRYFLKFLKKNYFVIMFLWTLIIAASWMVYYFLSTVRNVEHTRNVENLIIPLSVAISLILFCEFLKLKLLHKKRIKAHEEENPENVSSYYDINKDEKNIIFLMSLTYIFNTFLMLFAIYFNRYFRRNYSKLYKMTPETKNFGNIFMTIIAVSYVEERLNLNFLFK</sequence>
<feature type="transmembrane region" description="Helical" evidence="1">
    <location>
        <begin position="144"/>
        <end position="163"/>
    </location>
</feature>
<feature type="transmembrane region" description="Helical" evidence="1">
    <location>
        <begin position="71"/>
        <end position="95"/>
    </location>
</feature>
<keyword evidence="1" id="KW-1133">Transmembrane helix</keyword>
<feature type="transmembrane region" description="Helical" evidence="1">
    <location>
        <begin position="195"/>
        <end position="216"/>
    </location>
</feature>
<comment type="caution">
    <text evidence="2">The sequence shown here is derived from an EMBL/GenBank/DDBJ whole genome shotgun (WGS) entry which is preliminary data.</text>
</comment>
<evidence type="ECO:0000313" key="3">
    <source>
        <dbReference type="Proteomes" id="UP001107558"/>
    </source>
</evidence>
<keyword evidence="1" id="KW-0472">Membrane</keyword>
<accession>A0A9J6CPC7</accession>
<dbReference type="EMBL" id="JADBJN010000001">
    <property type="protein sequence ID" value="KAG5683719.1"/>
    <property type="molecule type" value="Genomic_DNA"/>
</dbReference>
<dbReference type="Proteomes" id="UP001107558">
    <property type="component" value="Chromosome 1"/>
</dbReference>
<keyword evidence="3" id="KW-1185">Reference proteome</keyword>
<proteinExistence type="predicted"/>
<name>A0A9J6CPC7_POLVA</name>
<evidence type="ECO:0000256" key="1">
    <source>
        <dbReference type="SAM" id="Phobius"/>
    </source>
</evidence>
<evidence type="ECO:0000313" key="2">
    <source>
        <dbReference type="EMBL" id="KAG5683719.1"/>
    </source>
</evidence>
<gene>
    <name evidence="2" type="ORF">PVAND_012984</name>
</gene>
<feature type="transmembrane region" description="Helical" evidence="1">
    <location>
        <begin position="40"/>
        <end position="59"/>
    </location>
</feature>
<feature type="transmembrane region" description="Helical" evidence="1">
    <location>
        <begin position="12"/>
        <end position="33"/>
    </location>
</feature>
<keyword evidence="1" id="KW-0812">Transmembrane</keyword>
<feature type="transmembrane region" description="Helical" evidence="1">
    <location>
        <begin position="107"/>
        <end position="129"/>
    </location>
</feature>